<feature type="non-terminal residue" evidence="1">
    <location>
        <position position="1"/>
    </location>
</feature>
<sequence length="54" mass="6052">NYYLASDPPRAVVREPHRHPRTAWARGLAKDRATLLARSGRHVPPQSLRAPPGM</sequence>
<organism evidence="1">
    <name type="scientific">uncultured Rubrobacteraceae bacterium</name>
    <dbReference type="NCBI Taxonomy" id="349277"/>
    <lineage>
        <taxon>Bacteria</taxon>
        <taxon>Bacillati</taxon>
        <taxon>Actinomycetota</taxon>
        <taxon>Rubrobacteria</taxon>
        <taxon>Rubrobacterales</taxon>
        <taxon>Rubrobacteraceae</taxon>
        <taxon>environmental samples</taxon>
    </lineage>
</organism>
<reference evidence="1" key="1">
    <citation type="submission" date="2020-02" db="EMBL/GenBank/DDBJ databases">
        <authorList>
            <person name="Meier V. D."/>
        </authorList>
    </citation>
    <scope>NUCLEOTIDE SEQUENCE</scope>
    <source>
        <strain evidence="1">AVDCRST_MAG14</strain>
    </source>
</reference>
<accession>A0A6J4QHH9</accession>
<protein>
    <submittedName>
        <fullName evidence="1">Uncharacterized protein</fullName>
    </submittedName>
</protein>
<dbReference type="EMBL" id="CADCVG010000006">
    <property type="protein sequence ID" value="CAA9443429.1"/>
    <property type="molecule type" value="Genomic_DNA"/>
</dbReference>
<dbReference type="AlphaFoldDB" id="A0A6J4QHH9"/>
<gene>
    <name evidence="1" type="ORF">AVDCRST_MAG14-159</name>
</gene>
<evidence type="ECO:0000313" key="1">
    <source>
        <dbReference type="EMBL" id="CAA9443429.1"/>
    </source>
</evidence>
<proteinExistence type="predicted"/>
<feature type="non-terminal residue" evidence="1">
    <location>
        <position position="54"/>
    </location>
</feature>
<name>A0A6J4QHH9_9ACTN</name>